<comment type="caution">
    <text evidence="2">The sequence shown here is derived from an EMBL/GenBank/DDBJ whole genome shotgun (WGS) entry which is preliminary data.</text>
</comment>
<feature type="compositionally biased region" description="Acidic residues" evidence="1">
    <location>
        <begin position="603"/>
        <end position="612"/>
    </location>
</feature>
<reference evidence="2 3" key="1">
    <citation type="submission" date="2024-03" db="EMBL/GenBank/DDBJ databases">
        <title>Aureococcus anophagefferens CCMP1851 and Kratosvirus quantuckense: Draft genome of a second virus-susceptible host strain in the model system.</title>
        <authorList>
            <person name="Chase E."/>
            <person name="Truchon A.R."/>
            <person name="Schepens W."/>
            <person name="Wilhelm S.W."/>
        </authorList>
    </citation>
    <scope>NUCLEOTIDE SEQUENCE [LARGE SCALE GENOMIC DNA]</scope>
    <source>
        <strain evidence="2 3">CCMP1851</strain>
    </source>
</reference>
<feature type="compositionally biased region" description="Basic residues" evidence="1">
    <location>
        <begin position="313"/>
        <end position="322"/>
    </location>
</feature>
<gene>
    <name evidence="2" type="ORF">SO694_00008364</name>
</gene>
<proteinExistence type="predicted"/>
<dbReference type="Gene3D" id="3.80.10.10">
    <property type="entry name" value="Ribonuclease Inhibitor"/>
    <property type="match status" value="1"/>
</dbReference>
<dbReference type="Proteomes" id="UP001363151">
    <property type="component" value="Unassembled WGS sequence"/>
</dbReference>
<dbReference type="SMART" id="SM00368">
    <property type="entry name" value="LRR_RI"/>
    <property type="match status" value="3"/>
</dbReference>
<dbReference type="InterPro" id="IPR001611">
    <property type="entry name" value="Leu-rich_rpt"/>
</dbReference>
<sequence>MAVALAARYGSLDDAALTERWADDGETLDVSRALHRCSGAARNALWASPSLARIKVVRAAGAGLDDGDAARLCAALMDNAALETLDLRGNRIGDAGGDAVARLLARSPCRLETLVLSWNRLTAKSAGHVARVVADRPASCRALRRLGLAGCGVGDGRAALEAAWKDAKRLARRRSPLVAAAVPGGLVRGAAALLDAVDAAADAVDVEDALRTYDVDACGDCVAVVDETHALNGARVRARGEDAVCCDGEAEALLWKAGEAERRGDDFSYFAFSSLAKELGSNAPSALRGSRQRAARPTAARGAPGRRGAPRAALRRARRRRAPGLLQGRRAAGSGRGRGRPLYAQKHADAKKRLAAFAAAAASNDDDGGFDAALDVCVLAAASPHVADAAVSRLAAALGERERVKSQAYELPRNCRDYAAALLFCADHADVYNVLATAPELGVSREAEAPCFLRLCREGLFLEKKDGRFQSGRWLLHAPLDTLALRLDGAGHWRLRADGPEPGDAGDAAAWDLRFEAGRHAARGAAHVLARLARDALLRGDEPPALGDFDAAFPFLPPAPKMPVAVSLAKREDEAKVEAKVEAKPPPPPEREKEEPEEVVAKDDDDDDDEPEIAPLKETPFDSAVVGVPHAASGLGFDVPLFHGRRRRRY</sequence>
<evidence type="ECO:0000256" key="1">
    <source>
        <dbReference type="SAM" id="MobiDB-lite"/>
    </source>
</evidence>
<keyword evidence="3" id="KW-1185">Reference proteome</keyword>
<dbReference type="EMBL" id="JBBJCI010000032">
    <property type="protein sequence ID" value="KAK7254146.1"/>
    <property type="molecule type" value="Genomic_DNA"/>
</dbReference>
<accession>A0ABR1GEB4</accession>
<feature type="region of interest" description="Disordered" evidence="1">
    <location>
        <begin position="282"/>
        <end position="341"/>
    </location>
</feature>
<feature type="region of interest" description="Disordered" evidence="1">
    <location>
        <begin position="576"/>
        <end position="625"/>
    </location>
</feature>
<feature type="compositionally biased region" description="Low complexity" evidence="1">
    <location>
        <begin position="295"/>
        <end position="312"/>
    </location>
</feature>
<protein>
    <submittedName>
        <fullName evidence="2">Uncharacterized protein</fullName>
    </submittedName>
</protein>
<feature type="compositionally biased region" description="Basic and acidic residues" evidence="1">
    <location>
        <begin position="576"/>
        <end position="602"/>
    </location>
</feature>
<dbReference type="Pfam" id="PF13516">
    <property type="entry name" value="LRR_6"/>
    <property type="match status" value="1"/>
</dbReference>
<dbReference type="InterPro" id="IPR052394">
    <property type="entry name" value="LRR-containing"/>
</dbReference>
<name>A0ABR1GEB4_AURAN</name>
<evidence type="ECO:0000313" key="2">
    <source>
        <dbReference type="EMBL" id="KAK7254146.1"/>
    </source>
</evidence>
<dbReference type="SUPFAM" id="SSF52047">
    <property type="entry name" value="RNI-like"/>
    <property type="match status" value="1"/>
</dbReference>
<dbReference type="PANTHER" id="PTHR24114">
    <property type="entry name" value="LEUCINE RICH REPEAT FAMILY PROTEIN"/>
    <property type="match status" value="1"/>
</dbReference>
<evidence type="ECO:0000313" key="3">
    <source>
        <dbReference type="Proteomes" id="UP001363151"/>
    </source>
</evidence>
<dbReference type="PANTHER" id="PTHR24114:SF2">
    <property type="entry name" value="F-BOX DOMAIN-CONTAINING PROTEIN-RELATED"/>
    <property type="match status" value="1"/>
</dbReference>
<feature type="compositionally biased region" description="Low complexity" evidence="1">
    <location>
        <begin position="323"/>
        <end position="333"/>
    </location>
</feature>
<dbReference type="InterPro" id="IPR032675">
    <property type="entry name" value="LRR_dom_sf"/>
</dbReference>
<organism evidence="2 3">
    <name type="scientific">Aureococcus anophagefferens</name>
    <name type="common">Harmful bloom alga</name>
    <dbReference type="NCBI Taxonomy" id="44056"/>
    <lineage>
        <taxon>Eukaryota</taxon>
        <taxon>Sar</taxon>
        <taxon>Stramenopiles</taxon>
        <taxon>Ochrophyta</taxon>
        <taxon>Pelagophyceae</taxon>
        <taxon>Pelagomonadales</taxon>
        <taxon>Pelagomonadaceae</taxon>
        <taxon>Aureococcus</taxon>
    </lineage>
</organism>